<sequence length="132" mass="14350">SSFANPLQGKQRYSPPLGILSTFDSPADDDYDTYHNSLDQYTLAETETDGPISEGTETDGKTLKVITESLLKIFPVVGPTLPPFPPFIGLEGKIDSGIMPVVASLNNKEPRDALETAEPSSRKIKEIAEKQL</sequence>
<feature type="region of interest" description="Disordered" evidence="1">
    <location>
        <begin position="109"/>
        <end position="132"/>
    </location>
</feature>
<reference evidence="2 3" key="1">
    <citation type="submission" date="2019-08" db="EMBL/GenBank/DDBJ databases">
        <authorList>
            <person name="Alioto T."/>
            <person name="Alioto T."/>
            <person name="Gomez Garrido J."/>
        </authorList>
    </citation>
    <scope>NUCLEOTIDE SEQUENCE [LARGE SCALE GENOMIC DNA]</scope>
</reference>
<keyword evidence="3" id="KW-1185">Reference proteome</keyword>
<dbReference type="Proteomes" id="UP000325440">
    <property type="component" value="Unassembled WGS sequence"/>
</dbReference>
<feature type="region of interest" description="Disordered" evidence="1">
    <location>
        <begin position="1"/>
        <end position="34"/>
    </location>
</feature>
<evidence type="ECO:0000256" key="1">
    <source>
        <dbReference type="SAM" id="MobiDB-lite"/>
    </source>
</evidence>
<organism evidence="2 3">
    <name type="scientific">Cinara cedri</name>
    <dbReference type="NCBI Taxonomy" id="506608"/>
    <lineage>
        <taxon>Eukaryota</taxon>
        <taxon>Metazoa</taxon>
        <taxon>Ecdysozoa</taxon>
        <taxon>Arthropoda</taxon>
        <taxon>Hexapoda</taxon>
        <taxon>Insecta</taxon>
        <taxon>Pterygota</taxon>
        <taxon>Neoptera</taxon>
        <taxon>Paraneoptera</taxon>
        <taxon>Hemiptera</taxon>
        <taxon>Sternorrhyncha</taxon>
        <taxon>Aphidomorpha</taxon>
        <taxon>Aphidoidea</taxon>
        <taxon>Aphididae</taxon>
        <taxon>Lachninae</taxon>
        <taxon>Cinara</taxon>
    </lineage>
</organism>
<name>A0A5E4NBY3_9HEMI</name>
<dbReference type="EMBL" id="CABPRJ010001614">
    <property type="protein sequence ID" value="VVC39086.1"/>
    <property type="molecule type" value="Genomic_DNA"/>
</dbReference>
<evidence type="ECO:0000313" key="2">
    <source>
        <dbReference type="EMBL" id="VVC39086.1"/>
    </source>
</evidence>
<proteinExistence type="predicted"/>
<protein>
    <submittedName>
        <fullName evidence="2">Uncharacterized protein</fullName>
    </submittedName>
</protein>
<gene>
    <name evidence="2" type="ORF">CINCED_3A021990</name>
</gene>
<dbReference type="AlphaFoldDB" id="A0A5E4NBY3"/>
<evidence type="ECO:0000313" key="3">
    <source>
        <dbReference type="Proteomes" id="UP000325440"/>
    </source>
</evidence>
<feature type="non-terminal residue" evidence="2">
    <location>
        <position position="1"/>
    </location>
</feature>
<accession>A0A5E4NBY3</accession>